<keyword evidence="6" id="KW-1015">Disulfide bond</keyword>
<comment type="similarity">
    <text evidence="3">Belongs to the arthropod CHH/MIH/GIH/VIH hormone family.</text>
</comment>
<dbReference type="EMBL" id="JXLN01012499">
    <property type="protein sequence ID" value="KPM08555.1"/>
    <property type="molecule type" value="Genomic_DNA"/>
</dbReference>
<dbReference type="PROSITE" id="PS01250">
    <property type="entry name" value="CHH_MIH_GIH"/>
    <property type="match status" value="1"/>
</dbReference>
<reference evidence="7 8" key="1">
    <citation type="journal article" date="2015" name="Parasit. Vectors">
        <title>Draft genome of the scabies mite.</title>
        <authorList>
            <person name="Rider S.D.Jr."/>
            <person name="Morgan M.S."/>
            <person name="Arlian L.G."/>
        </authorList>
    </citation>
    <scope>NUCLEOTIDE SEQUENCE [LARGE SCALE GENOMIC DNA]</scope>
    <source>
        <strain evidence="7">Arlian Lab</strain>
    </source>
</reference>
<comment type="function">
    <text evidence="1">May increase the toxicity of alpha-latrotoxin and/or other venom components. Is non-toxic to mice and to the cockroach Periplaneta americana.</text>
</comment>
<protein>
    <submittedName>
        <fullName evidence="7">Crustacean CHH/MIH/GIH neurohormone-like protein</fullName>
    </submittedName>
</protein>
<dbReference type="InterPro" id="IPR035957">
    <property type="entry name" value="Crust_neurohorm_sf"/>
</dbReference>
<evidence type="ECO:0000256" key="2">
    <source>
        <dbReference type="ARBA" id="ARBA00004613"/>
    </source>
</evidence>
<dbReference type="Gene3D" id="1.10.2010.10">
    <property type="entry name" value="Crustacean CHH/MIH/GIH neurohormone"/>
    <property type="match status" value="1"/>
</dbReference>
<dbReference type="AlphaFoldDB" id="A0A132AD98"/>
<dbReference type="InterPro" id="IPR001166">
    <property type="entry name" value="Hyperglycemic"/>
</dbReference>
<evidence type="ECO:0000256" key="1">
    <source>
        <dbReference type="ARBA" id="ARBA00003845"/>
    </source>
</evidence>
<dbReference type="InterPro" id="IPR018251">
    <property type="entry name" value="Crust_neurhormone_CS"/>
</dbReference>
<comment type="caution">
    <text evidence="7">The sequence shown here is derived from an EMBL/GenBank/DDBJ whole genome shotgun (WGS) entry which is preliminary data.</text>
</comment>
<gene>
    <name evidence="7" type="ORF">QR98_0070770</name>
</gene>
<dbReference type="Pfam" id="PF01147">
    <property type="entry name" value="Crust_neurohorm"/>
    <property type="match status" value="1"/>
</dbReference>
<proteinExistence type="inferred from homology"/>
<dbReference type="InterPro" id="IPR031098">
    <property type="entry name" value="Crust_neurohorm"/>
</dbReference>
<dbReference type="SUPFAM" id="SSF81778">
    <property type="entry name" value="Crustacean CHH/MIH/GIH neurohormone"/>
    <property type="match status" value="1"/>
</dbReference>
<dbReference type="VEuPathDB" id="VectorBase:SSCA009250"/>
<evidence type="ECO:0000256" key="3">
    <source>
        <dbReference type="ARBA" id="ARBA00005447"/>
    </source>
</evidence>
<keyword evidence="5" id="KW-0372">Hormone</keyword>
<dbReference type="PANTHER" id="PTHR35981">
    <property type="entry name" value="ION TRANSPORT PEPTIDE, ISOFORM C"/>
    <property type="match status" value="1"/>
</dbReference>
<dbReference type="PANTHER" id="PTHR35981:SF2">
    <property type="entry name" value="ION TRANSPORT PEPTIDE, ISOFORM C"/>
    <property type="match status" value="1"/>
</dbReference>
<evidence type="ECO:0000256" key="4">
    <source>
        <dbReference type="ARBA" id="ARBA00022525"/>
    </source>
</evidence>
<dbReference type="PROSITE" id="PS51257">
    <property type="entry name" value="PROKAR_LIPOPROTEIN"/>
    <property type="match status" value="1"/>
</dbReference>
<dbReference type="PRINTS" id="PR00550">
    <property type="entry name" value="HYPRGLYCEMIC"/>
</dbReference>
<evidence type="ECO:0000256" key="6">
    <source>
        <dbReference type="ARBA" id="ARBA00023157"/>
    </source>
</evidence>
<keyword evidence="4" id="KW-0964">Secreted</keyword>
<organism evidence="7 8">
    <name type="scientific">Sarcoptes scabiei</name>
    <name type="common">Itch mite</name>
    <name type="synonym">Acarus scabiei</name>
    <dbReference type="NCBI Taxonomy" id="52283"/>
    <lineage>
        <taxon>Eukaryota</taxon>
        <taxon>Metazoa</taxon>
        <taxon>Ecdysozoa</taxon>
        <taxon>Arthropoda</taxon>
        <taxon>Chelicerata</taxon>
        <taxon>Arachnida</taxon>
        <taxon>Acari</taxon>
        <taxon>Acariformes</taxon>
        <taxon>Sarcoptiformes</taxon>
        <taxon>Astigmata</taxon>
        <taxon>Psoroptidia</taxon>
        <taxon>Sarcoptoidea</taxon>
        <taxon>Sarcoptidae</taxon>
        <taxon>Sarcoptinae</taxon>
        <taxon>Sarcoptes</taxon>
    </lineage>
</organism>
<evidence type="ECO:0000313" key="7">
    <source>
        <dbReference type="EMBL" id="KPM08555.1"/>
    </source>
</evidence>
<evidence type="ECO:0000313" key="8">
    <source>
        <dbReference type="Proteomes" id="UP000616769"/>
    </source>
</evidence>
<dbReference type="GO" id="GO:0005576">
    <property type="term" value="C:extracellular region"/>
    <property type="evidence" value="ECO:0007669"/>
    <property type="project" value="UniProtKB-SubCell"/>
</dbReference>
<accession>A0A132AD98</accession>
<comment type="subcellular location">
    <subcellularLocation>
        <location evidence="2">Secreted</location>
    </subcellularLocation>
</comment>
<evidence type="ECO:0000256" key="5">
    <source>
        <dbReference type="ARBA" id="ARBA00022702"/>
    </source>
</evidence>
<name>A0A132AD98_SARSC</name>
<dbReference type="GO" id="GO:0007623">
    <property type="term" value="P:circadian rhythm"/>
    <property type="evidence" value="ECO:0007669"/>
    <property type="project" value="TreeGrafter"/>
</dbReference>
<dbReference type="Proteomes" id="UP000616769">
    <property type="component" value="Unassembled WGS sequence"/>
</dbReference>
<sequence length="90" mass="10058">MAIVARNSIETRTLAGSFSTIGCLGTHDKAIFAELDRICSDCFMIYRDDDLHASCRENCFVNKVFGQCIDALMLSHEKKKLTESAYVLFG</sequence>
<dbReference type="GO" id="GO:0005184">
    <property type="term" value="F:neuropeptide hormone activity"/>
    <property type="evidence" value="ECO:0007669"/>
    <property type="project" value="InterPro"/>
</dbReference>
<dbReference type="OrthoDB" id="6365952at2759"/>